<dbReference type="Gene3D" id="3.30.420.10">
    <property type="entry name" value="Ribonuclease H-like superfamily/Ribonuclease H"/>
    <property type="match status" value="1"/>
</dbReference>
<dbReference type="InterPro" id="IPR039537">
    <property type="entry name" value="Retrotran_Ty1/copia-like"/>
</dbReference>
<dbReference type="InterPro" id="IPR036397">
    <property type="entry name" value="RNaseH_sf"/>
</dbReference>
<organism evidence="4 5">
    <name type="scientific">Phytophthora cactorum</name>
    <dbReference type="NCBI Taxonomy" id="29920"/>
    <lineage>
        <taxon>Eukaryota</taxon>
        <taxon>Sar</taxon>
        <taxon>Stramenopiles</taxon>
        <taxon>Oomycota</taxon>
        <taxon>Peronosporomycetes</taxon>
        <taxon>Peronosporales</taxon>
        <taxon>Peronosporaceae</taxon>
        <taxon>Phytophthora</taxon>
    </lineage>
</organism>
<dbReference type="PROSITE" id="PS50994">
    <property type="entry name" value="INTEGRASE"/>
    <property type="match status" value="1"/>
</dbReference>
<dbReference type="SUPFAM" id="SSF53098">
    <property type="entry name" value="Ribonuclease H-like"/>
    <property type="match status" value="1"/>
</dbReference>
<dbReference type="GO" id="GO:0003676">
    <property type="term" value="F:nucleic acid binding"/>
    <property type="evidence" value="ECO:0007669"/>
    <property type="project" value="InterPro"/>
</dbReference>
<dbReference type="OrthoDB" id="111050at2759"/>
<dbReference type="InterPro" id="IPR012337">
    <property type="entry name" value="RNaseH-like_sf"/>
</dbReference>
<accession>A0A329RV70</accession>
<evidence type="ECO:0000313" key="2">
    <source>
        <dbReference type="EMBL" id="KAG2912493.1"/>
    </source>
</evidence>
<protein>
    <recommendedName>
        <fullName evidence="1">Integrase catalytic domain-containing protein</fullName>
    </recommendedName>
</protein>
<dbReference type="GO" id="GO:0015074">
    <property type="term" value="P:DNA integration"/>
    <property type="evidence" value="ECO:0007669"/>
    <property type="project" value="InterPro"/>
</dbReference>
<dbReference type="Proteomes" id="UP000736787">
    <property type="component" value="Unassembled WGS sequence"/>
</dbReference>
<sequence>MIDNGSSFNKVHLLKRKDEAAEYIRLFIAEFERQCNLPVKYLRADGGGEFFSRRFQGLLASKGIIHQYSEADTSASNGKAKRFHRTPMDSARAMLWASTLPERFWGDAVLYTSYIRNRLPARSNPDLQTPLENLTGKPPSVAHILKFGSKCTLHLANKKGKSLRK</sequence>
<evidence type="ECO:0000313" key="3">
    <source>
        <dbReference type="EMBL" id="KAG3215298.1"/>
    </source>
</evidence>
<dbReference type="PANTHER" id="PTHR42648:SF28">
    <property type="entry name" value="TRANSPOSON-ENCODED PROTEIN WITH RIBONUCLEASE H-LIKE AND RETROVIRUS ZINC FINGER-LIKE DOMAINS"/>
    <property type="match status" value="1"/>
</dbReference>
<evidence type="ECO:0000259" key="1">
    <source>
        <dbReference type="PROSITE" id="PS50994"/>
    </source>
</evidence>
<dbReference type="EMBL" id="MJFZ01000577">
    <property type="protein sequence ID" value="RAW27262.1"/>
    <property type="molecule type" value="Genomic_DNA"/>
</dbReference>
<evidence type="ECO:0000313" key="4">
    <source>
        <dbReference type="EMBL" id="RAW27262.1"/>
    </source>
</evidence>
<name>A0A329RV70_9STRA</name>
<dbReference type="Proteomes" id="UP000251314">
    <property type="component" value="Unassembled WGS sequence"/>
</dbReference>
<evidence type="ECO:0000313" key="5">
    <source>
        <dbReference type="Proteomes" id="UP000251314"/>
    </source>
</evidence>
<reference evidence="2" key="2">
    <citation type="submission" date="2018-10" db="EMBL/GenBank/DDBJ databases">
        <title>Effector identification in a new, highly contiguous assembly of the strawberry crown rot pathogen Phytophthora cactorum.</title>
        <authorList>
            <person name="Armitage A.D."/>
            <person name="Nellist C.F."/>
            <person name="Bates H."/>
            <person name="Vickerstaff R.J."/>
            <person name="Harrison R.J."/>
        </authorList>
    </citation>
    <scope>NUCLEOTIDE SEQUENCE</scope>
    <source>
        <strain evidence="2">4040</strain>
        <strain evidence="3">P421</strain>
    </source>
</reference>
<dbReference type="STRING" id="29920.A0A329RV70"/>
<dbReference type="Proteomes" id="UP000760860">
    <property type="component" value="Unassembled WGS sequence"/>
</dbReference>
<dbReference type="AlphaFoldDB" id="A0A329RV70"/>
<dbReference type="VEuPathDB" id="FungiDB:PC110_g16338"/>
<gene>
    <name evidence="4" type="ORF">PC110_g16338</name>
    <name evidence="2" type="ORF">PC117_g18881</name>
    <name evidence="3" type="ORF">PC129_g13815</name>
</gene>
<dbReference type="PANTHER" id="PTHR42648">
    <property type="entry name" value="TRANSPOSASE, PUTATIVE-RELATED"/>
    <property type="match status" value="1"/>
</dbReference>
<proteinExistence type="predicted"/>
<reference evidence="4 5" key="1">
    <citation type="submission" date="2018-01" db="EMBL/GenBank/DDBJ databases">
        <title>Draft genome of the strawberry crown rot pathogen Phytophthora cactorum.</title>
        <authorList>
            <person name="Armitage A.D."/>
            <person name="Lysoe E."/>
            <person name="Nellist C.F."/>
            <person name="Harrison R.J."/>
            <person name="Brurberg M.B."/>
        </authorList>
    </citation>
    <scope>NUCLEOTIDE SEQUENCE [LARGE SCALE GENOMIC DNA]</scope>
    <source>
        <strain evidence="4 5">10300</strain>
    </source>
</reference>
<dbReference type="InterPro" id="IPR001584">
    <property type="entry name" value="Integrase_cat-core"/>
</dbReference>
<dbReference type="EMBL" id="RCMK01000785">
    <property type="protein sequence ID" value="KAG2912493.1"/>
    <property type="molecule type" value="Genomic_DNA"/>
</dbReference>
<dbReference type="EMBL" id="RCMV01000567">
    <property type="protein sequence ID" value="KAG3215298.1"/>
    <property type="molecule type" value="Genomic_DNA"/>
</dbReference>
<feature type="domain" description="Integrase catalytic" evidence="1">
    <location>
        <begin position="1"/>
        <end position="138"/>
    </location>
</feature>
<comment type="caution">
    <text evidence="4">The sequence shown here is derived from an EMBL/GenBank/DDBJ whole genome shotgun (WGS) entry which is preliminary data.</text>
</comment>
<keyword evidence="5" id="KW-1185">Reference proteome</keyword>